<dbReference type="PANTHER" id="PTHR43289:SF6">
    <property type="entry name" value="SERINE_THREONINE-PROTEIN KINASE NEKL-3"/>
    <property type="match status" value="1"/>
</dbReference>
<dbReference type="InterPro" id="IPR000719">
    <property type="entry name" value="Prot_kinase_dom"/>
</dbReference>
<evidence type="ECO:0000256" key="2">
    <source>
        <dbReference type="ARBA" id="ARBA00022527"/>
    </source>
</evidence>
<dbReference type="Gene3D" id="3.30.200.20">
    <property type="entry name" value="Phosphorylase Kinase, domain 1"/>
    <property type="match status" value="1"/>
</dbReference>
<feature type="domain" description="Protein kinase" evidence="9">
    <location>
        <begin position="92"/>
        <end position="370"/>
    </location>
</feature>
<dbReference type="RefSeq" id="WP_145233871.1">
    <property type="nucleotide sequence ID" value="NZ_CP036273.1"/>
</dbReference>
<keyword evidence="3 10" id="KW-0808">Transferase</keyword>
<dbReference type="InterPro" id="IPR002818">
    <property type="entry name" value="DJ-1/PfpI"/>
</dbReference>
<feature type="binding site" evidence="7">
    <location>
        <position position="121"/>
    </location>
    <ligand>
        <name>ATP</name>
        <dbReference type="ChEBI" id="CHEBI:30616"/>
    </ligand>
</feature>
<dbReference type="CDD" id="cd14014">
    <property type="entry name" value="STKc_PknB_like"/>
    <property type="match status" value="1"/>
</dbReference>
<dbReference type="Pfam" id="PF01965">
    <property type="entry name" value="DJ-1_PfpI"/>
    <property type="match status" value="1"/>
</dbReference>
<gene>
    <name evidence="10" type="primary">prkC_2</name>
    <name evidence="10" type="ORF">ETAA1_04110</name>
</gene>
<evidence type="ECO:0000256" key="5">
    <source>
        <dbReference type="ARBA" id="ARBA00022777"/>
    </source>
</evidence>
<dbReference type="InterPro" id="IPR029062">
    <property type="entry name" value="Class_I_gatase-like"/>
</dbReference>
<dbReference type="InterPro" id="IPR041916">
    <property type="entry name" value="Anti_sigma_zinc_sf"/>
</dbReference>
<evidence type="ECO:0000256" key="8">
    <source>
        <dbReference type="SAM" id="MobiDB-lite"/>
    </source>
</evidence>
<evidence type="ECO:0000256" key="3">
    <source>
        <dbReference type="ARBA" id="ARBA00022679"/>
    </source>
</evidence>
<keyword evidence="2" id="KW-0723">Serine/threonine-protein kinase</keyword>
<dbReference type="EMBL" id="CP036273">
    <property type="protein sequence ID" value="QDU18521.1"/>
    <property type="molecule type" value="Genomic_DNA"/>
</dbReference>
<evidence type="ECO:0000259" key="9">
    <source>
        <dbReference type="PROSITE" id="PS50011"/>
    </source>
</evidence>
<dbReference type="PROSITE" id="PS00107">
    <property type="entry name" value="PROTEIN_KINASE_ATP"/>
    <property type="match status" value="1"/>
</dbReference>
<sequence>MTAATHPPADTLSAFGRGELPPDELATVADHVAACADCCAALGDVRDDSLVGLLRELRTPPDDRTNATPAGSTPSVLAFPDARSVLADHPQYRLLDQLGEGGMGVVFRAEHKVMGRVVALKVMAPHLTEKPSAVARFKKEVSAAGRLNHPNIVTAHDAGEAGGLHFLVMEYVEGVSLDKLVAKKGPLPVPQACQFVRQAAQGLQHAHDKGMVHRDIKPQNLMVTRKGHVKVLDFGLARFARDAAEHPPEGSSASTRLPPTAVTGMNMIMGTPDYLSPEQARCAAVDIRADVYSLGCTLYFLLTGRAPFEGAGSVFDKILAHATEPQPSLAATRLDVPGGLELVLAKMTAKDPAARFATPADVAAALAPYARGEGAGTQPVVEAAFAPAPPAVTPPAASTLVPDPPPTDVIVRARPAKKRKKAARSAWTPARWAALAGVLVAVLIGGLVVRAALKKPPPTTAATTPTPEPPRAAAAAPPAKSVAATKPTEPAPNPWRGAPPQVLFVLPTKGLYPPDYAPVRERLEAAGVGVKVAVGPPPPFGPFEPGYSYPKKDGPPTPPVRADLVFGADIDLTPVRALVFVGEDVGEFVGPSPKGQATGQVIRRAREKNLVIGGICTGQLVLAKHGVLDGKTVARSPYSEQYAGRFGVPYPAPQFTLDDAPVRTAGRVVTAAGPEHAAAFADALAAALRE</sequence>
<proteinExistence type="predicted"/>
<evidence type="ECO:0000256" key="1">
    <source>
        <dbReference type="ARBA" id="ARBA00012513"/>
    </source>
</evidence>
<dbReference type="AlphaFoldDB" id="A0A517XLY7"/>
<dbReference type="PROSITE" id="PS50011">
    <property type="entry name" value="PROTEIN_KINASE_DOM"/>
    <property type="match status" value="1"/>
</dbReference>
<dbReference type="KEGG" id="uli:ETAA1_04110"/>
<accession>A0A517XLY7</accession>
<dbReference type="EC" id="2.7.11.1" evidence="1"/>
<dbReference type="Pfam" id="PF00069">
    <property type="entry name" value="Pkinase"/>
    <property type="match status" value="1"/>
</dbReference>
<dbReference type="SMART" id="SM00220">
    <property type="entry name" value="S_TKc"/>
    <property type="match status" value="1"/>
</dbReference>
<dbReference type="Gene3D" id="1.10.10.1320">
    <property type="entry name" value="Anti-sigma factor, zinc-finger domain"/>
    <property type="match status" value="1"/>
</dbReference>
<dbReference type="OrthoDB" id="6111975at2"/>
<keyword evidence="11" id="KW-1185">Reference proteome</keyword>
<dbReference type="PANTHER" id="PTHR43289">
    <property type="entry name" value="MITOGEN-ACTIVATED PROTEIN KINASE KINASE KINASE 20-RELATED"/>
    <property type="match status" value="1"/>
</dbReference>
<dbReference type="FunFam" id="1.10.510.10:FF:000021">
    <property type="entry name" value="Serine/threonine protein kinase"/>
    <property type="match status" value="1"/>
</dbReference>
<keyword evidence="5 10" id="KW-0418">Kinase</keyword>
<dbReference type="SUPFAM" id="SSF52317">
    <property type="entry name" value="Class I glutamine amidotransferase-like"/>
    <property type="match status" value="1"/>
</dbReference>
<dbReference type="PROSITE" id="PS00108">
    <property type="entry name" value="PROTEIN_KINASE_ST"/>
    <property type="match status" value="1"/>
</dbReference>
<dbReference type="InterPro" id="IPR008271">
    <property type="entry name" value="Ser/Thr_kinase_AS"/>
</dbReference>
<reference evidence="10 11" key="1">
    <citation type="submission" date="2019-02" db="EMBL/GenBank/DDBJ databases">
        <title>Deep-cultivation of Planctomycetes and their phenomic and genomic characterization uncovers novel biology.</title>
        <authorList>
            <person name="Wiegand S."/>
            <person name="Jogler M."/>
            <person name="Boedeker C."/>
            <person name="Pinto D."/>
            <person name="Vollmers J."/>
            <person name="Rivas-Marin E."/>
            <person name="Kohn T."/>
            <person name="Peeters S.H."/>
            <person name="Heuer A."/>
            <person name="Rast P."/>
            <person name="Oberbeckmann S."/>
            <person name="Bunk B."/>
            <person name="Jeske O."/>
            <person name="Meyerdierks A."/>
            <person name="Storesund J.E."/>
            <person name="Kallscheuer N."/>
            <person name="Luecker S."/>
            <person name="Lage O.M."/>
            <person name="Pohl T."/>
            <person name="Merkel B.J."/>
            <person name="Hornburger P."/>
            <person name="Mueller R.-W."/>
            <person name="Bruemmer F."/>
            <person name="Labrenz M."/>
            <person name="Spormann A.M."/>
            <person name="Op den Camp H."/>
            <person name="Overmann J."/>
            <person name="Amann R."/>
            <person name="Jetten M.S.M."/>
            <person name="Mascher T."/>
            <person name="Medema M.H."/>
            <person name="Devos D.P."/>
            <person name="Kaster A.-K."/>
            <person name="Ovreas L."/>
            <person name="Rohde M."/>
            <person name="Galperin M.Y."/>
            <person name="Jogler C."/>
        </authorList>
    </citation>
    <scope>NUCLEOTIDE SEQUENCE [LARGE SCALE GENOMIC DNA]</scope>
    <source>
        <strain evidence="10 11">ETA_A1</strain>
    </source>
</reference>
<dbReference type="Proteomes" id="UP000319576">
    <property type="component" value="Chromosome"/>
</dbReference>
<dbReference type="GO" id="GO:0004674">
    <property type="term" value="F:protein serine/threonine kinase activity"/>
    <property type="evidence" value="ECO:0007669"/>
    <property type="project" value="UniProtKB-KW"/>
</dbReference>
<evidence type="ECO:0000256" key="4">
    <source>
        <dbReference type="ARBA" id="ARBA00022741"/>
    </source>
</evidence>
<protein>
    <recommendedName>
        <fullName evidence="1">non-specific serine/threonine protein kinase</fullName>
        <ecNumber evidence="1">2.7.11.1</ecNumber>
    </recommendedName>
</protein>
<evidence type="ECO:0000313" key="10">
    <source>
        <dbReference type="EMBL" id="QDU18521.1"/>
    </source>
</evidence>
<dbReference type="InterPro" id="IPR011009">
    <property type="entry name" value="Kinase-like_dom_sf"/>
</dbReference>
<feature type="region of interest" description="Disordered" evidence="8">
    <location>
        <begin position="456"/>
        <end position="499"/>
    </location>
</feature>
<feature type="compositionally biased region" description="Low complexity" evidence="8">
    <location>
        <begin position="460"/>
        <end position="488"/>
    </location>
</feature>
<dbReference type="GO" id="GO:0005524">
    <property type="term" value="F:ATP binding"/>
    <property type="evidence" value="ECO:0007669"/>
    <property type="project" value="UniProtKB-UniRule"/>
</dbReference>
<evidence type="ECO:0000256" key="6">
    <source>
        <dbReference type="ARBA" id="ARBA00022840"/>
    </source>
</evidence>
<dbReference type="InterPro" id="IPR017441">
    <property type="entry name" value="Protein_kinase_ATP_BS"/>
</dbReference>
<keyword evidence="4 7" id="KW-0547">Nucleotide-binding</keyword>
<keyword evidence="6 7" id="KW-0067">ATP-binding</keyword>
<evidence type="ECO:0000313" key="11">
    <source>
        <dbReference type="Proteomes" id="UP000319576"/>
    </source>
</evidence>
<dbReference type="Gene3D" id="3.40.50.880">
    <property type="match status" value="1"/>
</dbReference>
<name>A0A517XLY7_9BACT</name>
<dbReference type="Gene3D" id="1.10.510.10">
    <property type="entry name" value="Transferase(Phosphotransferase) domain 1"/>
    <property type="match status" value="1"/>
</dbReference>
<evidence type="ECO:0000256" key="7">
    <source>
        <dbReference type="PROSITE-ProRule" id="PRU10141"/>
    </source>
</evidence>
<organism evidence="10 11">
    <name type="scientific">Urbifossiella limnaea</name>
    <dbReference type="NCBI Taxonomy" id="2528023"/>
    <lineage>
        <taxon>Bacteria</taxon>
        <taxon>Pseudomonadati</taxon>
        <taxon>Planctomycetota</taxon>
        <taxon>Planctomycetia</taxon>
        <taxon>Gemmatales</taxon>
        <taxon>Gemmataceae</taxon>
        <taxon>Urbifossiella</taxon>
    </lineage>
</organism>
<dbReference type="SUPFAM" id="SSF56112">
    <property type="entry name" value="Protein kinase-like (PK-like)"/>
    <property type="match status" value="1"/>
</dbReference>